<dbReference type="InterPro" id="IPR008928">
    <property type="entry name" value="6-hairpin_glycosidase_sf"/>
</dbReference>
<sequence>LLEESKHHLTTGFVGTPYLNLVLSQIGSNDAAYKLLFQTDYPSWLYQVTKGATTIWEHWDGIREDGGFWSKDMNSFNHYAYGAIGDWLYRCVAGIDTDEAAPGYKHIRIDPHPGEGLSWAKASLETMYGLVESGWSVGEGSAMEVQVTIPPNTTASVQLPHAAGAEVQESGKAVAEGDGIHSIERTESGIALTLGSGSYHFTYTTVL</sequence>
<keyword evidence="3" id="KW-0378">Hydrolase</keyword>
<name>A0ABS7C8X7_9BACL</name>
<reference evidence="6 7" key="1">
    <citation type="submission" date="2021-07" db="EMBL/GenBank/DDBJ databases">
        <title>Paenibacillus radiodurans sp. nov., isolated from the southeastern edge of Tengger Desert.</title>
        <authorList>
            <person name="Zhang G."/>
        </authorList>
    </citation>
    <scope>NUCLEOTIDE SEQUENCE [LARGE SCALE GENOMIC DNA]</scope>
    <source>
        <strain evidence="6 7">CCM 7311</strain>
    </source>
</reference>
<organism evidence="6 7">
    <name type="scientific">Paenibacillus sepulcri</name>
    <dbReference type="NCBI Taxonomy" id="359917"/>
    <lineage>
        <taxon>Bacteria</taxon>
        <taxon>Bacillati</taxon>
        <taxon>Bacillota</taxon>
        <taxon>Bacilli</taxon>
        <taxon>Bacillales</taxon>
        <taxon>Paenibacillaceae</taxon>
        <taxon>Paenibacillus</taxon>
    </lineage>
</organism>
<evidence type="ECO:0000259" key="4">
    <source>
        <dbReference type="Pfam" id="PF17389"/>
    </source>
</evidence>
<feature type="non-terminal residue" evidence="6">
    <location>
        <position position="1"/>
    </location>
</feature>
<dbReference type="SUPFAM" id="SSF48208">
    <property type="entry name" value="Six-hairpin glycosidases"/>
    <property type="match status" value="1"/>
</dbReference>
<keyword evidence="7" id="KW-1185">Reference proteome</keyword>
<gene>
    <name evidence="6" type="ORF">K0U00_25320</name>
</gene>
<feature type="domain" description="Alpha-L-rhamnosidase C-terminal" evidence="5">
    <location>
        <begin position="94"/>
        <end position="172"/>
    </location>
</feature>
<dbReference type="InterPro" id="IPR012341">
    <property type="entry name" value="6hp_glycosidase-like_sf"/>
</dbReference>
<comment type="catalytic activity">
    <reaction evidence="1">
        <text>Hydrolysis of terminal non-reducing alpha-L-rhamnose residues in alpha-L-rhamnosides.</text>
        <dbReference type="EC" id="3.2.1.40"/>
    </reaction>
</comment>
<dbReference type="InterPro" id="IPR016007">
    <property type="entry name" value="Alpha_rhamnosid"/>
</dbReference>
<dbReference type="Pfam" id="PF17389">
    <property type="entry name" value="Bac_rhamnosid6H"/>
    <property type="match status" value="1"/>
</dbReference>
<dbReference type="EC" id="3.2.1.40" evidence="2"/>
<evidence type="ECO:0000256" key="3">
    <source>
        <dbReference type="ARBA" id="ARBA00022801"/>
    </source>
</evidence>
<proteinExistence type="predicted"/>
<feature type="domain" description="Alpha-L-rhamnosidase six-hairpin glycosidase" evidence="4">
    <location>
        <begin position="2"/>
        <end position="92"/>
    </location>
</feature>
<dbReference type="Gene3D" id="1.50.10.10">
    <property type="match status" value="1"/>
</dbReference>
<dbReference type="PANTHER" id="PTHR33307">
    <property type="entry name" value="ALPHA-RHAMNOSIDASE (EUROFUNG)"/>
    <property type="match status" value="1"/>
</dbReference>
<dbReference type="EMBL" id="JAHZIK010000828">
    <property type="protein sequence ID" value="MBW7457367.1"/>
    <property type="molecule type" value="Genomic_DNA"/>
</dbReference>
<evidence type="ECO:0000259" key="5">
    <source>
        <dbReference type="Pfam" id="PF17390"/>
    </source>
</evidence>
<protein>
    <recommendedName>
        <fullName evidence="2">alpha-L-rhamnosidase</fullName>
        <ecNumber evidence="2">3.2.1.40</ecNumber>
    </recommendedName>
</protein>
<dbReference type="Proteomes" id="UP001519887">
    <property type="component" value="Unassembled WGS sequence"/>
</dbReference>
<dbReference type="PANTHER" id="PTHR33307:SF6">
    <property type="entry name" value="ALPHA-RHAMNOSIDASE (EUROFUNG)-RELATED"/>
    <property type="match status" value="1"/>
</dbReference>
<dbReference type="InterPro" id="IPR035398">
    <property type="entry name" value="Bac_rhamnosid_C"/>
</dbReference>
<evidence type="ECO:0000256" key="1">
    <source>
        <dbReference type="ARBA" id="ARBA00001445"/>
    </source>
</evidence>
<evidence type="ECO:0000313" key="6">
    <source>
        <dbReference type="EMBL" id="MBW7457367.1"/>
    </source>
</evidence>
<evidence type="ECO:0000256" key="2">
    <source>
        <dbReference type="ARBA" id="ARBA00012652"/>
    </source>
</evidence>
<dbReference type="Gene3D" id="2.60.420.10">
    <property type="entry name" value="Maltose phosphorylase, domain 3"/>
    <property type="match status" value="1"/>
</dbReference>
<dbReference type="Pfam" id="PF17390">
    <property type="entry name" value="Bac_rhamnosid_C"/>
    <property type="match status" value="1"/>
</dbReference>
<dbReference type="InterPro" id="IPR035396">
    <property type="entry name" value="Bac_rhamnosid6H"/>
</dbReference>
<accession>A0ABS7C8X7</accession>
<evidence type="ECO:0000313" key="7">
    <source>
        <dbReference type="Proteomes" id="UP001519887"/>
    </source>
</evidence>
<comment type="caution">
    <text evidence="6">The sequence shown here is derived from an EMBL/GenBank/DDBJ whole genome shotgun (WGS) entry which is preliminary data.</text>
</comment>